<evidence type="ECO:0000313" key="2">
    <source>
        <dbReference type="EMBL" id="MBP1039773.1"/>
    </source>
</evidence>
<dbReference type="InterPro" id="IPR003959">
    <property type="entry name" value="ATPase_AAA_core"/>
</dbReference>
<dbReference type="SMART" id="SM00382">
    <property type="entry name" value="AAA"/>
    <property type="match status" value="1"/>
</dbReference>
<dbReference type="PANTHER" id="PTHR43581">
    <property type="entry name" value="ATP/GTP PHOSPHATASE"/>
    <property type="match status" value="1"/>
</dbReference>
<dbReference type="InterPro" id="IPR003593">
    <property type="entry name" value="AAA+_ATPase"/>
</dbReference>
<dbReference type="Gene3D" id="3.40.50.300">
    <property type="entry name" value="P-loop containing nucleotide triphosphate hydrolases"/>
    <property type="match status" value="1"/>
</dbReference>
<dbReference type="GO" id="GO:0005524">
    <property type="term" value="F:ATP binding"/>
    <property type="evidence" value="ECO:0007669"/>
    <property type="project" value="InterPro"/>
</dbReference>
<name>A0A940PBP7_9ENTE</name>
<feature type="domain" description="AAA+ ATPase" evidence="1">
    <location>
        <begin position="35"/>
        <end position="240"/>
    </location>
</feature>
<dbReference type="EMBL" id="JAEEGA010000001">
    <property type="protein sequence ID" value="MBP1039773.1"/>
    <property type="molecule type" value="Genomic_DNA"/>
</dbReference>
<evidence type="ECO:0000313" key="3">
    <source>
        <dbReference type="Proteomes" id="UP000674938"/>
    </source>
</evidence>
<evidence type="ECO:0000259" key="1">
    <source>
        <dbReference type="SMART" id="SM00382"/>
    </source>
</evidence>
<dbReference type="RefSeq" id="WP_209524661.1">
    <property type="nucleotide sequence ID" value="NZ_JAEEGA010000001.1"/>
</dbReference>
<dbReference type="AlphaFoldDB" id="A0A940PBP7"/>
<accession>A0A940PBP7</accession>
<dbReference type="PANTHER" id="PTHR43581:SF4">
    <property type="entry name" value="ATP_GTP PHOSPHATASE"/>
    <property type="match status" value="1"/>
</dbReference>
<dbReference type="Proteomes" id="UP000674938">
    <property type="component" value="Unassembled WGS sequence"/>
</dbReference>
<protein>
    <submittedName>
        <fullName evidence="2">AAA family ATPase</fullName>
    </submittedName>
</protein>
<sequence>MRYIRSFQLSPMELKNPNIYPYNSLKQHSGEVVVFDGITLLYGSNGSGKSTLLNILASKLGIPGAEPPKGWGKTDYFAQYTLESSLSFEEDDLGRVRIVPENSRYLKSEDILYEIKKIQQEAILREGYLYERKQLGMTKAQLLIHKASFKMDQQIERRQFAQEKYSNGETAMQIYEDYLQPEGLYLLDEPEASLSPINQLKLASLITEAARFWKCQFVIASHSPFLLGSLEGTIYNLDQVGIPTQAWTELENIRTYQQFFVNHQDEF</sequence>
<dbReference type="InterPro" id="IPR027417">
    <property type="entry name" value="P-loop_NTPase"/>
</dbReference>
<dbReference type="GO" id="GO:0016887">
    <property type="term" value="F:ATP hydrolysis activity"/>
    <property type="evidence" value="ECO:0007669"/>
    <property type="project" value="InterPro"/>
</dbReference>
<dbReference type="CDD" id="cd00267">
    <property type="entry name" value="ABC_ATPase"/>
    <property type="match status" value="1"/>
</dbReference>
<organism evidence="2 3">
    <name type="scientific">Vagococcus allomyrinae</name>
    <dbReference type="NCBI Taxonomy" id="2794353"/>
    <lineage>
        <taxon>Bacteria</taxon>
        <taxon>Bacillati</taxon>
        <taxon>Bacillota</taxon>
        <taxon>Bacilli</taxon>
        <taxon>Lactobacillales</taxon>
        <taxon>Enterococcaceae</taxon>
        <taxon>Vagococcus</taxon>
    </lineage>
</organism>
<dbReference type="InterPro" id="IPR051396">
    <property type="entry name" value="Bact_Antivir_Def_Nuclease"/>
</dbReference>
<gene>
    <name evidence="2" type="ORF">I6N95_02000</name>
</gene>
<comment type="caution">
    <text evidence="2">The sequence shown here is derived from an EMBL/GenBank/DDBJ whole genome shotgun (WGS) entry which is preliminary data.</text>
</comment>
<proteinExistence type="predicted"/>
<dbReference type="SUPFAM" id="SSF52540">
    <property type="entry name" value="P-loop containing nucleoside triphosphate hydrolases"/>
    <property type="match status" value="1"/>
</dbReference>
<reference evidence="2" key="1">
    <citation type="submission" date="2020-12" db="EMBL/GenBank/DDBJ databases">
        <title>Vagococcus allomyrinae sp. nov. and Enterococcus lavae sp. nov., isolated from the larvae of Allomyrina dichotoma.</title>
        <authorList>
            <person name="Lee S.D."/>
        </authorList>
    </citation>
    <scope>NUCLEOTIDE SEQUENCE</scope>
    <source>
        <strain evidence="2">BWB3-3</strain>
    </source>
</reference>
<keyword evidence="3" id="KW-1185">Reference proteome</keyword>
<dbReference type="Pfam" id="PF13304">
    <property type="entry name" value="AAA_21"/>
    <property type="match status" value="1"/>
</dbReference>